<feature type="transmembrane region" description="Helical" evidence="6">
    <location>
        <begin position="16"/>
        <end position="38"/>
    </location>
</feature>
<evidence type="ECO:0000256" key="6">
    <source>
        <dbReference type="RuleBase" id="RU363076"/>
    </source>
</evidence>
<evidence type="ECO:0000256" key="2">
    <source>
        <dbReference type="ARBA" id="ARBA00007165"/>
    </source>
</evidence>
<evidence type="ECO:0000256" key="1">
    <source>
        <dbReference type="ARBA" id="ARBA00004370"/>
    </source>
</evidence>
<comment type="similarity">
    <text evidence="2 6">Belongs to the SURF1 family.</text>
</comment>
<comment type="subcellular location">
    <subcellularLocation>
        <location evidence="6">Cell membrane</location>
        <topology evidence="6">Multi-pass membrane protein</topology>
    </subcellularLocation>
    <subcellularLocation>
        <location evidence="1">Membrane</location>
    </subcellularLocation>
</comment>
<feature type="region of interest" description="Disordered" evidence="7">
    <location>
        <begin position="256"/>
        <end position="290"/>
    </location>
</feature>
<keyword evidence="6" id="KW-1003">Cell membrane</keyword>
<evidence type="ECO:0000313" key="8">
    <source>
        <dbReference type="EMBL" id="CAA9246486.1"/>
    </source>
</evidence>
<name>A0A6J4ICK3_9ACTN</name>
<dbReference type="InterPro" id="IPR045214">
    <property type="entry name" value="Surf1/Surf4"/>
</dbReference>
<evidence type="ECO:0000256" key="3">
    <source>
        <dbReference type="ARBA" id="ARBA00022692"/>
    </source>
</evidence>
<keyword evidence="3 6" id="KW-0812">Transmembrane</keyword>
<keyword evidence="5 6" id="KW-0472">Membrane</keyword>
<dbReference type="GO" id="GO:0005886">
    <property type="term" value="C:plasma membrane"/>
    <property type="evidence" value="ECO:0007669"/>
    <property type="project" value="UniProtKB-SubCell"/>
</dbReference>
<comment type="caution">
    <text evidence="6">Lacks conserved residue(s) required for the propagation of feature annotation.</text>
</comment>
<evidence type="ECO:0000256" key="4">
    <source>
        <dbReference type="ARBA" id="ARBA00022989"/>
    </source>
</evidence>
<dbReference type="EMBL" id="CADCSY010000090">
    <property type="protein sequence ID" value="CAA9246486.1"/>
    <property type="molecule type" value="Genomic_DNA"/>
</dbReference>
<gene>
    <name evidence="8" type="ORF">AVDCRST_MAG20-2006</name>
</gene>
<keyword evidence="4 6" id="KW-1133">Transmembrane helix</keyword>
<dbReference type="InterPro" id="IPR002994">
    <property type="entry name" value="Surf1/Shy1"/>
</dbReference>
<organism evidence="8">
    <name type="scientific">uncultured Acidimicrobiales bacterium</name>
    <dbReference type="NCBI Taxonomy" id="310071"/>
    <lineage>
        <taxon>Bacteria</taxon>
        <taxon>Bacillati</taxon>
        <taxon>Actinomycetota</taxon>
        <taxon>Acidimicrobiia</taxon>
        <taxon>Acidimicrobiales</taxon>
        <taxon>environmental samples</taxon>
    </lineage>
</organism>
<evidence type="ECO:0000256" key="7">
    <source>
        <dbReference type="SAM" id="MobiDB-lite"/>
    </source>
</evidence>
<dbReference type="AlphaFoldDB" id="A0A6J4ICK3"/>
<dbReference type="PANTHER" id="PTHR23427">
    <property type="entry name" value="SURFEIT LOCUS PROTEIN"/>
    <property type="match status" value="1"/>
</dbReference>
<evidence type="ECO:0000256" key="5">
    <source>
        <dbReference type="ARBA" id="ARBA00023136"/>
    </source>
</evidence>
<dbReference type="CDD" id="cd06662">
    <property type="entry name" value="SURF1"/>
    <property type="match status" value="1"/>
</dbReference>
<proteinExistence type="inferred from homology"/>
<sequence>MAPVTPARPFWLRPKWVVGHVLVVVLVVAFVSLGLWQLRRLDERQARNAEIAARSQIAPVDVTELAPAGSQPGDVEDLEYRQVVATGSYDPGGEVLIRPRSLDGVSGWHVVTPLVLDDGRAVLVTRGFAPLAEDPAVARAAAAPPEGEVTVTGLAFPTQVRQGIGPADPAEGTLPELARVDIARIDQQYPGEVLPFYVQLLDQDPPLDPRGLPQRLPLPATDEGPHLAYAVQWFLFAGVGAIGWPVLLRRTAEEVRRSGGGTGGGNPGGGVDVGRPSPDGPRDPVGAGHS</sequence>
<accession>A0A6J4ICK3</accession>
<feature type="compositionally biased region" description="Gly residues" evidence="7">
    <location>
        <begin position="258"/>
        <end position="272"/>
    </location>
</feature>
<reference evidence="8" key="1">
    <citation type="submission" date="2020-02" db="EMBL/GenBank/DDBJ databases">
        <authorList>
            <person name="Meier V. D."/>
        </authorList>
    </citation>
    <scope>NUCLEOTIDE SEQUENCE</scope>
    <source>
        <strain evidence="8">AVDCRST_MAG20</strain>
    </source>
</reference>
<dbReference type="PROSITE" id="PS50895">
    <property type="entry name" value="SURF1"/>
    <property type="match status" value="1"/>
</dbReference>
<protein>
    <recommendedName>
        <fullName evidence="6">SURF1-like protein</fullName>
    </recommendedName>
</protein>
<dbReference type="Pfam" id="PF02104">
    <property type="entry name" value="SURF1"/>
    <property type="match status" value="1"/>
</dbReference>
<dbReference type="PANTHER" id="PTHR23427:SF2">
    <property type="entry name" value="SURFEIT LOCUS PROTEIN 1"/>
    <property type="match status" value="1"/>
</dbReference>